<name>A0ABW5Z562_9FLAO</name>
<sequence>MKKLLQFLVVLITISGFSQEKLDLKNPYLKAVKIEKIDNSKFDYINDAKISWDFSSVDLKNKEVIIEVYSIYDCFNGENANDFKSQFSILNKDNFSVKGSYQLNHFEVMAKCFKYRVVVKEVNKEQASDWSYFMFLK</sequence>
<accession>A0ABW5Z562</accession>
<dbReference type="Proteomes" id="UP001597549">
    <property type="component" value="Unassembled WGS sequence"/>
</dbReference>
<gene>
    <name evidence="1" type="ORF">ACFSX9_04475</name>
</gene>
<organism evidence="1 2">
    <name type="scientific">Flavobacterium ardleyense</name>
    <dbReference type="NCBI Taxonomy" id="2038737"/>
    <lineage>
        <taxon>Bacteria</taxon>
        <taxon>Pseudomonadati</taxon>
        <taxon>Bacteroidota</taxon>
        <taxon>Flavobacteriia</taxon>
        <taxon>Flavobacteriales</taxon>
        <taxon>Flavobacteriaceae</taxon>
        <taxon>Flavobacterium</taxon>
    </lineage>
</organism>
<proteinExistence type="predicted"/>
<evidence type="ECO:0000313" key="2">
    <source>
        <dbReference type="Proteomes" id="UP001597549"/>
    </source>
</evidence>
<evidence type="ECO:0008006" key="3">
    <source>
        <dbReference type="Google" id="ProtNLM"/>
    </source>
</evidence>
<dbReference type="RefSeq" id="WP_379804935.1">
    <property type="nucleotide sequence ID" value="NZ_JBHUOL010000010.1"/>
</dbReference>
<keyword evidence="2" id="KW-1185">Reference proteome</keyword>
<evidence type="ECO:0000313" key="1">
    <source>
        <dbReference type="EMBL" id="MFD2907984.1"/>
    </source>
</evidence>
<reference evidence="2" key="1">
    <citation type="journal article" date="2019" name="Int. J. Syst. Evol. Microbiol.">
        <title>The Global Catalogue of Microorganisms (GCM) 10K type strain sequencing project: providing services to taxonomists for standard genome sequencing and annotation.</title>
        <authorList>
            <consortium name="The Broad Institute Genomics Platform"/>
            <consortium name="The Broad Institute Genome Sequencing Center for Infectious Disease"/>
            <person name="Wu L."/>
            <person name="Ma J."/>
        </authorList>
    </citation>
    <scope>NUCLEOTIDE SEQUENCE [LARGE SCALE GENOMIC DNA]</scope>
    <source>
        <strain evidence="2">KCTC 52644</strain>
    </source>
</reference>
<protein>
    <recommendedName>
        <fullName evidence="3">Lipoprotein</fullName>
    </recommendedName>
</protein>
<comment type="caution">
    <text evidence="1">The sequence shown here is derived from an EMBL/GenBank/DDBJ whole genome shotgun (WGS) entry which is preliminary data.</text>
</comment>
<dbReference type="EMBL" id="JBHUOL010000010">
    <property type="protein sequence ID" value="MFD2907984.1"/>
    <property type="molecule type" value="Genomic_DNA"/>
</dbReference>